<dbReference type="PANTHER" id="PTHR46108:SF4">
    <property type="entry name" value="BLUE CHEESE"/>
    <property type="match status" value="1"/>
</dbReference>
<dbReference type="OrthoDB" id="26681at2759"/>
<keyword evidence="5" id="KW-0862">Zinc</keyword>
<dbReference type="Gene3D" id="2.30.29.30">
    <property type="entry name" value="Pleckstrin-homology domain (PH domain)/Phosphotyrosine-binding domain (PTB)"/>
    <property type="match status" value="1"/>
</dbReference>
<dbReference type="InterPro" id="IPR011993">
    <property type="entry name" value="PH-like_dom_sf"/>
</dbReference>
<dbReference type="PANTHER" id="PTHR46108">
    <property type="entry name" value="BLUE CHEESE"/>
    <property type="match status" value="1"/>
</dbReference>
<dbReference type="CDD" id="cd06071">
    <property type="entry name" value="Beach"/>
    <property type="match status" value="1"/>
</dbReference>
<dbReference type="PROSITE" id="PS51783">
    <property type="entry name" value="PH_BEACH"/>
    <property type="match status" value="1"/>
</dbReference>
<keyword evidence="2" id="KW-0479">Metal-binding</keyword>
<dbReference type="SUPFAM" id="SSF50978">
    <property type="entry name" value="WD40 repeat-like"/>
    <property type="match status" value="1"/>
</dbReference>
<dbReference type="SMART" id="SM00064">
    <property type="entry name" value="FYVE"/>
    <property type="match status" value="1"/>
</dbReference>
<evidence type="ECO:0008006" key="12">
    <source>
        <dbReference type="Google" id="ProtNLM"/>
    </source>
</evidence>
<feature type="compositionally biased region" description="Low complexity" evidence="7">
    <location>
        <begin position="1289"/>
        <end position="1298"/>
    </location>
</feature>
<evidence type="ECO:0000256" key="3">
    <source>
        <dbReference type="ARBA" id="ARBA00022737"/>
    </source>
</evidence>
<feature type="region of interest" description="Disordered" evidence="7">
    <location>
        <begin position="1289"/>
        <end position="1348"/>
    </location>
</feature>
<feature type="region of interest" description="Disordered" evidence="7">
    <location>
        <begin position="1501"/>
        <end position="1533"/>
    </location>
</feature>
<dbReference type="SUPFAM" id="SSF50729">
    <property type="entry name" value="PH domain-like"/>
    <property type="match status" value="1"/>
</dbReference>
<gene>
    <name evidence="10" type="ORF">EHS24_008098</name>
</gene>
<dbReference type="InterPro" id="IPR001680">
    <property type="entry name" value="WD40_rpt"/>
</dbReference>
<feature type="compositionally biased region" description="Acidic residues" evidence="7">
    <location>
        <begin position="1518"/>
        <end position="1532"/>
    </location>
</feature>
<feature type="domain" description="BEACH" evidence="8">
    <location>
        <begin position="1692"/>
        <end position="1981"/>
    </location>
</feature>
<feature type="compositionally biased region" description="Polar residues" evidence="7">
    <location>
        <begin position="60"/>
        <end position="72"/>
    </location>
</feature>
<evidence type="ECO:0000256" key="5">
    <source>
        <dbReference type="ARBA" id="ARBA00022833"/>
    </source>
</evidence>
<keyword evidence="4" id="KW-0863">Zinc-finger</keyword>
<dbReference type="InterPro" id="IPR051944">
    <property type="entry name" value="BEACH_domain_protein"/>
</dbReference>
<dbReference type="InterPro" id="IPR023362">
    <property type="entry name" value="PH-BEACH_dom"/>
</dbReference>
<feature type="compositionally biased region" description="Low complexity" evidence="7">
    <location>
        <begin position="2431"/>
        <end position="2449"/>
    </location>
</feature>
<dbReference type="Proteomes" id="UP000279236">
    <property type="component" value="Unassembled WGS sequence"/>
</dbReference>
<accession>A0A427XT24</accession>
<feature type="compositionally biased region" description="Low complexity" evidence="7">
    <location>
        <begin position="30"/>
        <end position="42"/>
    </location>
</feature>
<evidence type="ECO:0000256" key="7">
    <source>
        <dbReference type="SAM" id="MobiDB-lite"/>
    </source>
</evidence>
<dbReference type="CDD" id="cd01201">
    <property type="entry name" value="PH_BEACH"/>
    <property type="match status" value="1"/>
</dbReference>
<keyword evidence="1 6" id="KW-0853">WD repeat</keyword>
<feature type="compositionally biased region" description="Basic and acidic residues" evidence="7">
    <location>
        <begin position="1"/>
        <end position="10"/>
    </location>
</feature>
<dbReference type="STRING" id="105984.A0A427XT24"/>
<feature type="compositionally biased region" description="Low complexity" evidence="7">
    <location>
        <begin position="2379"/>
        <end position="2398"/>
    </location>
</feature>
<protein>
    <recommendedName>
        <fullName evidence="12">Beach-domain-containing protein</fullName>
    </recommendedName>
</protein>
<dbReference type="PROSITE" id="PS50082">
    <property type="entry name" value="WD_REPEATS_2"/>
    <property type="match status" value="1"/>
</dbReference>
<keyword evidence="11" id="KW-1185">Reference proteome</keyword>
<feature type="region of interest" description="Disordered" evidence="7">
    <location>
        <begin position="2379"/>
        <end position="2475"/>
    </location>
</feature>
<dbReference type="RefSeq" id="XP_028476356.1">
    <property type="nucleotide sequence ID" value="XM_028623423.1"/>
</dbReference>
<dbReference type="Pfam" id="PF14844">
    <property type="entry name" value="PH_BEACH"/>
    <property type="match status" value="1"/>
</dbReference>
<feature type="domain" description="BEACH-type PH" evidence="9">
    <location>
        <begin position="1546"/>
        <end position="1670"/>
    </location>
</feature>
<dbReference type="InterPro" id="IPR019775">
    <property type="entry name" value="WD40_repeat_CS"/>
</dbReference>
<feature type="compositionally biased region" description="Basic and acidic residues" evidence="7">
    <location>
        <begin position="2414"/>
        <end position="2427"/>
    </location>
</feature>
<organism evidence="10 11">
    <name type="scientific">Apiotrichum porosum</name>
    <dbReference type="NCBI Taxonomy" id="105984"/>
    <lineage>
        <taxon>Eukaryota</taxon>
        <taxon>Fungi</taxon>
        <taxon>Dikarya</taxon>
        <taxon>Basidiomycota</taxon>
        <taxon>Agaricomycotina</taxon>
        <taxon>Tremellomycetes</taxon>
        <taxon>Trichosporonales</taxon>
        <taxon>Trichosporonaceae</taxon>
        <taxon>Apiotrichum</taxon>
    </lineage>
</organism>
<dbReference type="EMBL" id="RSCE01000006">
    <property type="protein sequence ID" value="RSH81901.1"/>
    <property type="molecule type" value="Genomic_DNA"/>
</dbReference>
<reference evidence="10 11" key="1">
    <citation type="submission" date="2018-11" db="EMBL/GenBank/DDBJ databases">
        <title>Genome sequence of Apiotrichum porosum DSM 27194.</title>
        <authorList>
            <person name="Aliyu H."/>
            <person name="Gorte O."/>
            <person name="Ochsenreither K."/>
        </authorList>
    </citation>
    <scope>NUCLEOTIDE SEQUENCE [LARGE SCALE GENOMIC DNA]</scope>
    <source>
        <strain evidence="10 11">DSM 27194</strain>
    </source>
</reference>
<proteinExistence type="predicted"/>
<dbReference type="InterPro" id="IPR036372">
    <property type="entry name" value="BEACH_dom_sf"/>
</dbReference>
<dbReference type="SUPFAM" id="SSF57903">
    <property type="entry name" value="FYVE/PHD zinc finger"/>
    <property type="match status" value="1"/>
</dbReference>
<keyword evidence="3" id="KW-0677">Repeat</keyword>
<dbReference type="InterPro" id="IPR000306">
    <property type="entry name" value="Znf_FYVE"/>
</dbReference>
<feature type="compositionally biased region" description="Low complexity" evidence="7">
    <location>
        <begin position="1305"/>
        <end position="1331"/>
    </location>
</feature>
<dbReference type="Pfam" id="PF02138">
    <property type="entry name" value="Beach"/>
    <property type="match status" value="1"/>
</dbReference>
<evidence type="ECO:0000256" key="6">
    <source>
        <dbReference type="PROSITE-ProRule" id="PRU00221"/>
    </source>
</evidence>
<dbReference type="SUPFAM" id="SSF81837">
    <property type="entry name" value="BEACH domain"/>
    <property type="match status" value="1"/>
</dbReference>
<dbReference type="SMART" id="SM01026">
    <property type="entry name" value="Beach"/>
    <property type="match status" value="1"/>
</dbReference>
<comment type="caution">
    <text evidence="10">The sequence shown here is derived from an EMBL/GenBank/DDBJ whole genome shotgun (WGS) entry which is preliminary data.</text>
</comment>
<dbReference type="GO" id="GO:0008270">
    <property type="term" value="F:zinc ion binding"/>
    <property type="evidence" value="ECO:0007669"/>
    <property type="project" value="UniProtKB-KW"/>
</dbReference>
<dbReference type="Gene3D" id="1.10.1540.10">
    <property type="entry name" value="BEACH domain"/>
    <property type="match status" value="1"/>
</dbReference>
<name>A0A427XT24_9TREE</name>
<dbReference type="InterPro" id="IPR013083">
    <property type="entry name" value="Znf_RING/FYVE/PHD"/>
</dbReference>
<feature type="region of interest" description="Disordered" evidence="7">
    <location>
        <begin position="1"/>
        <end position="72"/>
    </location>
</feature>
<dbReference type="Gene3D" id="2.130.10.10">
    <property type="entry name" value="YVTN repeat-like/Quinoprotein amine dehydrogenase"/>
    <property type="match status" value="1"/>
</dbReference>
<evidence type="ECO:0000256" key="2">
    <source>
        <dbReference type="ARBA" id="ARBA00022723"/>
    </source>
</evidence>
<dbReference type="InterPro" id="IPR015943">
    <property type="entry name" value="WD40/YVTN_repeat-like_dom_sf"/>
</dbReference>
<dbReference type="GeneID" id="39592641"/>
<dbReference type="SMART" id="SM00320">
    <property type="entry name" value="WD40"/>
    <property type="match status" value="2"/>
</dbReference>
<evidence type="ECO:0000313" key="10">
    <source>
        <dbReference type="EMBL" id="RSH81901.1"/>
    </source>
</evidence>
<dbReference type="InterPro" id="IPR000409">
    <property type="entry name" value="BEACH_dom"/>
</dbReference>
<dbReference type="InterPro" id="IPR036322">
    <property type="entry name" value="WD40_repeat_dom_sf"/>
</dbReference>
<feature type="compositionally biased region" description="Polar residues" evidence="7">
    <location>
        <begin position="427"/>
        <end position="437"/>
    </location>
</feature>
<evidence type="ECO:0000256" key="4">
    <source>
        <dbReference type="ARBA" id="ARBA00022771"/>
    </source>
</evidence>
<feature type="region of interest" description="Disordered" evidence="7">
    <location>
        <begin position="418"/>
        <end position="458"/>
    </location>
</feature>
<evidence type="ECO:0000259" key="8">
    <source>
        <dbReference type="PROSITE" id="PS50197"/>
    </source>
</evidence>
<evidence type="ECO:0000256" key="1">
    <source>
        <dbReference type="ARBA" id="ARBA00022574"/>
    </source>
</evidence>
<sequence length="2475" mass="270664">MFKLLKDLTRAPEPLNPVNAGGEGGSDSVPYATRSRSSSTAAPPGPAQRQATPSPLPPSENASTQLSTGVSSLTLEDEQDKVNVEETDRDAIQVVGLVHALQDVSGTMYYVETFSELLSIPGTFAARRAFGRHDGFQRLVDALDVLAWRPRPDDFDADHWQVEEVQRAEGQRLCFEVLAWAMGDREGEKAFNDSFGYASLLPAVRKLSQRPEGLSALDPDPRVLGLLLTHLLGNNYVLLSLFNSDIDSLLPDNALESKLGDVTLRWAAALPLVWAYVWGLDSADTDKGLPDALAAGDFEGGASDLQTKLITLTFRILSLAARQLTDLLLTHSHLPHLPDFLLTRLYGWQEERPVEVTFPPREEWYQNADSEDVPPRPEWIAPTEAMRSLYLALLQRLLDAGVTTDQTWRLFSLVRKLPPSPEPASTEVETPASSAPDTPSRRTKPTLKVTLPGPEQEGETLDNEVMDLIKGAMKSRAPDAFVFRGGQGSAAGGLEIHDLGRTWPNSTKGFIFTCWLYISKLNNSVTLLHLSQAGDPHPLLHVRVLENSQICISSHTDGQAGEPEDIICGAPDALIPHNQWIHFGVGCRKGRSTAGGGGEARIFINGQRVGVVRVPYPTPKVQAAAAPHLHKQHHGSGIRASVGRVWHDGQSSGGDETSSGLGRADTEWMLGRSLLLEEVVSEELVMLMYHLGPRYYGNFQDALNKFLTYDGATSIHLYLHGMSQAAQQKALALLPANSALVRAIRVGPAIPEENIMLSLCAKDVLDRDHILNAAVPHASRAKDFRYGRAKLVGTVFPFVTSDLDVAVSTVGGGVAVLKLVDLATNTDELTSALTILHDMIQESWSASEEMERIHGFELLAAILRPKMASMMDIKCTDIIMSILGISMDEPELATVHNSAAYRALGLEFELWSLAPLDVLNLYFSHFDYLLSKSQYRRYNLLRTFQKSNIVRKLLFAVRSGLFEEDALPPAVATLRLALVSRWSAEESIKPIFAYLVSALCQNVAPAELITTAQPTQSQLPASLILDMMADVLHNQKRLVKLNKSLSLHRLLVVFLQSNPAPFVAYPCLDILAHCLSTPGLESFQRSFESEGGFALLAKVLAPIWNDAVQETIFRMVFGDTGPAGASLACPPAMQSLMTALDALLQAATDTAGGGMGNSMSRSIGSIRSLAMTTPLTAVAPAPADDDADSDDDAGDDDRLEKLLNKLAAVYRQSSAFRRAVPARRIESMLPSMVDFAAVSASSSQPERVEAQRAAAVNWLTALVDLSKAPSTVIVQLLVEQLKASSTLGMSSSQLSLARSPPPPSSSLTRPSLLGTSVGSFTTTTNMTGSTTIRRRPSTDAGLRPVPGGDKSLQLRRVLTGESILREEQDKNAAWRMIILSTDAQKFATMTLDRKEHWHRLSEVEWPRQVATLRAENGVWADRNVQVTWRLDGSEGPLRMRNRLERVDVVAHSGPLRGRNKLRDAIPSTDELSSAVSRINNAPWEDPFALALGDAAPIAEEDSPVMATPSQPSQPTPADGEDSDEDSYVDVDDSSSNKMRLVAKALQAGDVVEEAHNIVRIVGVDALPGLLILGSRNLYLIDGLVQTPDGKVVEADQAPKDVLSIPSGTLADLDPTDQRSHHWPYADVVETNKRAFLFRDVALELYFSDKQNFLVVFKDKRARSAVVSKMQAKLGTGDPLSRSILGAFVLDLARASRGAQLEDMTRRWQSREISNFAYLQMLNQHANRTPNDVTQYPVFPWVLADYSSQILDLTRQGTYRDLSLPMGALTPARKEAAVERYQATEGVGETPFHYGTHYTSSMIVCGFMIRVSPFTEIFLALQGGTFDLADRLFSSVPRAWDSASHTNRGDVRELIPEFFYSPMFLVNLNHHDFGKKQVSGDSVDDVALPPWALDDPLLFVHWNREALESDYVSRHLSEWIDLTFGYKQRDAASYNCFHPLSYRGAVDLDRMKDEGEKASSTAIIHNFGQTPFQIFKTPHPQRLVGSRNSLPAGVRFGVAEHWQLLLRSALPITEVANRIHHILEPLHADAKPGVQQQHRLIVPGHHQLSVQYGFADLSLRLYFQDTTHRVQYAAFASPTLLITVSPLGVITAWRLIVKGSGARRGDSSLSREATLRGARSVTCIAVSTAWSILVTGSEDGTAAVWDMNRLRYTRALKTPRSDPIKFMTVNESNGHIVLASERYLYMYSLNGHPIAATSVDGGRMNFPSSLGMDAAEADVGPTEPQRFTGGLSFLKREFLRWGDLFVVGVGSTIALYRCVPGVRRFQDQEVEPWRLVKQGILEALYAGFEPPADAAKHHHNKHLLYQWSLPEAARHVPDSVPGCMLCHTRFGLLEPRRHCGGCGGAFCGSHAPHVEGFNSRFCPRCRAQLAAAADIGVLQSRTSRAGSRATSRTVSRRPSIVLESAPVNASSGIRTPRERSSSHARGDTPSRSSSALAGATPGAATLAAPSQPGLDRPTTPVTPPPPATPSTDASAE</sequence>
<dbReference type="PROSITE" id="PS00678">
    <property type="entry name" value="WD_REPEATS_1"/>
    <property type="match status" value="1"/>
</dbReference>
<dbReference type="Gene3D" id="3.30.40.10">
    <property type="entry name" value="Zinc/RING finger domain, C3HC4 (zinc finger)"/>
    <property type="match status" value="1"/>
</dbReference>
<evidence type="ECO:0000313" key="11">
    <source>
        <dbReference type="Proteomes" id="UP000279236"/>
    </source>
</evidence>
<dbReference type="InterPro" id="IPR011011">
    <property type="entry name" value="Znf_FYVE_PHD"/>
</dbReference>
<feature type="repeat" description="WD" evidence="6">
    <location>
        <begin position="2120"/>
        <end position="2154"/>
    </location>
</feature>
<dbReference type="PROSITE" id="PS50197">
    <property type="entry name" value="BEACH"/>
    <property type="match status" value="1"/>
</dbReference>
<evidence type="ECO:0000259" key="9">
    <source>
        <dbReference type="PROSITE" id="PS51783"/>
    </source>
</evidence>